<evidence type="ECO:0000256" key="1">
    <source>
        <dbReference type="ARBA" id="ARBA00004174"/>
    </source>
</evidence>
<keyword evidence="13" id="KW-1185">Reference proteome</keyword>
<dbReference type="GO" id="GO:0016705">
    <property type="term" value="F:oxidoreductase activity, acting on paired donors, with incorporation or reduction of molecular oxygen"/>
    <property type="evidence" value="ECO:0007669"/>
    <property type="project" value="InterPro"/>
</dbReference>
<reference evidence="12 13" key="1">
    <citation type="submission" date="2024-01" db="EMBL/GenBank/DDBJ databases">
        <title>The genome of the rayed Mediterranean limpet Patella caerulea (Linnaeus, 1758).</title>
        <authorList>
            <person name="Anh-Thu Weber A."/>
            <person name="Halstead-Nussloch G."/>
        </authorList>
    </citation>
    <scope>NUCLEOTIDE SEQUENCE [LARGE SCALE GENOMIC DNA]</scope>
    <source>
        <strain evidence="12">AATW-2023a</strain>
        <tissue evidence="12">Whole specimen</tissue>
    </source>
</reference>
<evidence type="ECO:0000256" key="4">
    <source>
        <dbReference type="ARBA" id="ARBA00022617"/>
    </source>
</evidence>
<evidence type="ECO:0000256" key="3">
    <source>
        <dbReference type="ARBA" id="ARBA00010617"/>
    </source>
</evidence>
<keyword evidence="6" id="KW-0492">Microsome</keyword>
<evidence type="ECO:0000313" key="13">
    <source>
        <dbReference type="Proteomes" id="UP001347796"/>
    </source>
</evidence>
<evidence type="ECO:0000256" key="6">
    <source>
        <dbReference type="ARBA" id="ARBA00022848"/>
    </source>
</evidence>
<comment type="cofactor">
    <cofactor evidence="10">
        <name>heme</name>
        <dbReference type="ChEBI" id="CHEBI:30413"/>
    </cofactor>
</comment>
<dbReference type="PRINTS" id="PR00463">
    <property type="entry name" value="EP450I"/>
</dbReference>
<dbReference type="GO" id="GO:0020037">
    <property type="term" value="F:heme binding"/>
    <property type="evidence" value="ECO:0007669"/>
    <property type="project" value="InterPro"/>
</dbReference>
<keyword evidence="7 11" id="KW-0560">Oxidoreductase</keyword>
<keyword evidence="4 10" id="KW-0349">Heme</keyword>
<dbReference type="PANTHER" id="PTHR24302">
    <property type="entry name" value="CYTOCHROME P450 FAMILY 3"/>
    <property type="match status" value="1"/>
</dbReference>
<dbReference type="Pfam" id="PF00067">
    <property type="entry name" value="p450"/>
    <property type="match status" value="1"/>
</dbReference>
<dbReference type="InterPro" id="IPR002401">
    <property type="entry name" value="Cyt_P450_E_grp-I"/>
</dbReference>
<comment type="function">
    <text evidence="9">Cytochromes P450 are a group of heme-thiolate monooxygenases. They oxidize a variety of structurally unrelated compounds, including steroids, fatty acids, and xenobiotics.</text>
</comment>
<evidence type="ECO:0000256" key="9">
    <source>
        <dbReference type="ARBA" id="ARBA00043906"/>
    </source>
</evidence>
<dbReference type="PROSITE" id="PS00086">
    <property type="entry name" value="CYTOCHROME_P450"/>
    <property type="match status" value="1"/>
</dbReference>
<dbReference type="EMBL" id="JAZGQO010000010">
    <property type="protein sequence ID" value="KAK6176163.1"/>
    <property type="molecule type" value="Genomic_DNA"/>
</dbReference>
<dbReference type="PRINTS" id="PR00385">
    <property type="entry name" value="P450"/>
</dbReference>
<proteinExistence type="inferred from homology"/>
<dbReference type="GO" id="GO:0008395">
    <property type="term" value="F:steroid hydroxylase activity"/>
    <property type="evidence" value="ECO:0007669"/>
    <property type="project" value="TreeGrafter"/>
</dbReference>
<evidence type="ECO:0000256" key="10">
    <source>
        <dbReference type="PIRSR" id="PIRSR602401-1"/>
    </source>
</evidence>
<dbReference type="CDD" id="cd11055">
    <property type="entry name" value="CYP3A-like"/>
    <property type="match status" value="1"/>
</dbReference>
<dbReference type="PANTHER" id="PTHR24302:SF15">
    <property type="entry name" value="FATTY-ACID PEROXYGENASE"/>
    <property type="match status" value="1"/>
</dbReference>
<accession>A0AAN8JI46</accession>
<protein>
    <recommendedName>
        <fullName evidence="14">Cytochrome P450</fullName>
    </recommendedName>
</protein>
<organism evidence="12 13">
    <name type="scientific">Patella caerulea</name>
    <name type="common">Rayed Mediterranean limpet</name>
    <dbReference type="NCBI Taxonomy" id="87958"/>
    <lineage>
        <taxon>Eukaryota</taxon>
        <taxon>Metazoa</taxon>
        <taxon>Spiralia</taxon>
        <taxon>Lophotrochozoa</taxon>
        <taxon>Mollusca</taxon>
        <taxon>Gastropoda</taxon>
        <taxon>Patellogastropoda</taxon>
        <taxon>Patelloidea</taxon>
        <taxon>Patellidae</taxon>
        <taxon>Patella</taxon>
    </lineage>
</organism>
<evidence type="ECO:0008006" key="14">
    <source>
        <dbReference type="Google" id="ProtNLM"/>
    </source>
</evidence>
<name>A0AAN8JI46_PATCE</name>
<dbReference type="AlphaFoldDB" id="A0AAN8JI46"/>
<comment type="subcellular location">
    <subcellularLocation>
        <location evidence="2">Endoplasmic reticulum membrane</location>
        <topology evidence="2">Peripheral membrane protein</topology>
    </subcellularLocation>
    <subcellularLocation>
        <location evidence="1">Microsome membrane</location>
        <topology evidence="1">Peripheral membrane protein</topology>
    </subcellularLocation>
</comment>
<dbReference type="FunFam" id="1.10.630.10:FF:000042">
    <property type="entry name" value="Cytochrome P450"/>
    <property type="match status" value="1"/>
</dbReference>
<dbReference type="GO" id="GO:0005789">
    <property type="term" value="C:endoplasmic reticulum membrane"/>
    <property type="evidence" value="ECO:0007669"/>
    <property type="project" value="UniProtKB-SubCell"/>
</dbReference>
<dbReference type="SUPFAM" id="SSF48264">
    <property type="entry name" value="Cytochrome P450"/>
    <property type="match status" value="1"/>
</dbReference>
<evidence type="ECO:0000313" key="12">
    <source>
        <dbReference type="EMBL" id="KAK6176163.1"/>
    </source>
</evidence>
<keyword evidence="8 10" id="KW-0408">Iron</keyword>
<dbReference type="Gene3D" id="1.10.630.10">
    <property type="entry name" value="Cytochrome P450"/>
    <property type="match status" value="1"/>
</dbReference>
<feature type="binding site" description="axial binding residue" evidence="10">
    <location>
        <position position="405"/>
    </location>
    <ligand>
        <name>heme</name>
        <dbReference type="ChEBI" id="CHEBI:30413"/>
    </ligand>
    <ligandPart>
        <name>Fe</name>
        <dbReference type="ChEBI" id="CHEBI:18248"/>
    </ligandPart>
</feature>
<dbReference type="GO" id="GO:0005506">
    <property type="term" value="F:iron ion binding"/>
    <property type="evidence" value="ECO:0007669"/>
    <property type="project" value="InterPro"/>
</dbReference>
<gene>
    <name evidence="12" type="ORF">SNE40_014496</name>
</gene>
<dbReference type="InterPro" id="IPR036396">
    <property type="entry name" value="Cyt_P450_sf"/>
</dbReference>
<evidence type="ECO:0000256" key="7">
    <source>
        <dbReference type="ARBA" id="ARBA00023002"/>
    </source>
</evidence>
<dbReference type="InterPro" id="IPR017972">
    <property type="entry name" value="Cyt_P450_CS"/>
</dbReference>
<evidence type="ECO:0000256" key="11">
    <source>
        <dbReference type="RuleBase" id="RU000461"/>
    </source>
</evidence>
<dbReference type="Proteomes" id="UP001347796">
    <property type="component" value="Unassembled WGS sequence"/>
</dbReference>
<keyword evidence="5 10" id="KW-0479">Metal-binding</keyword>
<dbReference type="InterPro" id="IPR050705">
    <property type="entry name" value="Cytochrome_P450_3A"/>
</dbReference>
<comment type="similarity">
    <text evidence="3 11">Belongs to the cytochrome P450 family.</text>
</comment>
<evidence type="ECO:0000256" key="8">
    <source>
        <dbReference type="ARBA" id="ARBA00023004"/>
    </source>
</evidence>
<sequence length="461" mass="52150">MGIPDPTPGLMGMLPLHAEKGIIELDLEVTKKYGPVSGIFIGRLPAMLISDTGLIKQIFVQEFSNFVNRNQFVPNVNIMKRAIANVEDNEWRAMRSVISPTFSSGKMRDMSSLINMCVGNMVDSFGEKVDPIKSVKLDEICQAYTMDVIAATAFGIDADCQKNPEFDFFVNAKKTLQFSFSAPIVVLCLMFPILTDICDYFNLGYMPRDCVKYFTDTVHHAIQERKQETSNKRDLLQLMLNTHKESTNASAKQMTEDEILANSLFFIMAGFDTTSITLGFALHCLATNPEIQDKAYEEITQKIGKEAPTYDNLKNLTYIDMIISETLRMYPAATRLNRRANNDTNINGYDIPNGMIIMVPIYTIHRDPAHWEDPDKFVPERFSAENKDKINPYAYMPFGLGPRNCVGMRLANLVTKMAIVALLQNFRFIQSPETEVTPKLSKGGFVRSENGIYLRIERRNV</sequence>
<dbReference type="InterPro" id="IPR001128">
    <property type="entry name" value="Cyt_P450"/>
</dbReference>
<evidence type="ECO:0000256" key="5">
    <source>
        <dbReference type="ARBA" id="ARBA00022723"/>
    </source>
</evidence>
<keyword evidence="6" id="KW-0256">Endoplasmic reticulum</keyword>
<keyword evidence="11" id="KW-0503">Monooxygenase</keyword>
<comment type="caution">
    <text evidence="12">The sequence shown here is derived from an EMBL/GenBank/DDBJ whole genome shotgun (WGS) entry which is preliminary data.</text>
</comment>
<evidence type="ECO:0000256" key="2">
    <source>
        <dbReference type="ARBA" id="ARBA00004406"/>
    </source>
</evidence>